<evidence type="ECO:0000256" key="1">
    <source>
        <dbReference type="ARBA" id="ARBA00010923"/>
    </source>
</evidence>
<evidence type="ECO:0000313" key="7">
    <source>
        <dbReference type="Proteomes" id="UP000679307"/>
    </source>
</evidence>
<name>A0ABX8ECU6_9ACTN</name>
<comment type="subunit">
    <text evidence="4">The methyltransferase is composed of M and S polypeptides.</text>
</comment>
<dbReference type="Pfam" id="PF01420">
    <property type="entry name" value="Methylase_S"/>
    <property type="match status" value="2"/>
</dbReference>
<comment type="similarity">
    <text evidence="1">Belongs to the type-I restriction system S methylase family.</text>
</comment>
<dbReference type="SUPFAM" id="SSF116734">
    <property type="entry name" value="DNA methylase specificity domain"/>
    <property type="match status" value="2"/>
</dbReference>
<dbReference type="InterPro" id="IPR051212">
    <property type="entry name" value="Type-I_RE_S_subunit"/>
</dbReference>
<keyword evidence="7" id="KW-1185">Reference proteome</keyword>
<feature type="domain" description="Type I restriction modification DNA specificity" evidence="5">
    <location>
        <begin position="122"/>
        <end position="191"/>
    </location>
</feature>
<organism evidence="6 7">
    <name type="scientific">Nocardioides aquaticus</name>
    <dbReference type="NCBI Taxonomy" id="160826"/>
    <lineage>
        <taxon>Bacteria</taxon>
        <taxon>Bacillati</taxon>
        <taxon>Actinomycetota</taxon>
        <taxon>Actinomycetes</taxon>
        <taxon>Propionibacteriales</taxon>
        <taxon>Nocardioidaceae</taxon>
        <taxon>Nocardioides</taxon>
    </lineage>
</organism>
<dbReference type="InterPro" id="IPR000055">
    <property type="entry name" value="Restrct_endonuc_typeI_TRD"/>
</dbReference>
<dbReference type="InterPro" id="IPR044946">
    <property type="entry name" value="Restrct_endonuc_typeI_TRD_sf"/>
</dbReference>
<gene>
    <name evidence="6" type="primary">hsdS</name>
    <name evidence="6" type="ORF">ENKNEFLB_00014</name>
</gene>
<dbReference type="PANTHER" id="PTHR43140:SF1">
    <property type="entry name" value="TYPE I RESTRICTION ENZYME ECOKI SPECIFICITY SUBUNIT"/>
    <property type="match status" value="1"/>
</dbReference>
<proteinExistence type="inferred from homology"/>
<sequence length="416" mass="46729">MSRIVDLIAEHCPEGVEFKALGEVGEFIRGNGLQKKDFVAAGFPCIHYGQVFTTYGTATSTTKSFVTPELAMRLRRAKPGDLVIATTSENDADVCKAVAWLGDTEVAISGDSYIYSHSLDPLYAAFFLQTSDFRSQKMRFITGTKLKRVSSRHLARIKIPVPPLVIQREIGKALQEFGRLRAELVVELEAELRYRSRQFSYYRDSLLAGGEAESDRWATVGELYESSSGLSKSADQFGFGQPFLSFRTVFNNPIVPSELRNLVNSTESEQARYSINAGDVFVTRTSEDIEGLGMSCAALRGYPKATFNGFTKRLRPREPDVIDAQFAAYFFRSSLFRRQIARMAVLSTRVSLNDDILLRIRIPVPPVEEQQRIVAILNKFDALVSDLSRALPAEVAARRQQYEYYRDKLLTFEEAA</sequence>
<dbReference type="Gene3D" id="3.90.220.20">
    <property type="entry name" value="DNA methylase specificity domains"/>
    <property type="match status" value="2"/>
</dbReference>
<protein>
    <submittedName>
        <fullName evidence="6">Type-1 restriction enzyme EcoKI specificity protein</fullName>
    </submittedName>
</protein>
<dbReference type="Proteomes" id="UP000679307">
    <property type="component" value="Chromosome"/>
</dbReference>
<evidence type="ECO:0000256" key="4">
    <source>
        <dbReference type="ARBA" id="ARBA00038652"/>
    </source>
</evidence>
<dbReference type="RefSeq" id="WP_214057341.1">
    <property type="nucleotide sequence ID" value="NZ_BAAAHS010000276.1"/>
</dbReference>
<dbReference type="CDD" id="cd17268">
    <property type="entry name" value="RMtype1_S_Ara36733I_TRD1-CR1_like"/>
    <property type="match status" value="1"/>
</dbReference>
<evidence type="ECO:0000256" key="3">
    <source>
        <dbReference type="ARBA" id="ARBA00023125"/>
    </source>
</evidence>
<feature type="domain" description="Type I restriction modification DNA specificity" evidence="5">
    <location>
        <begin position="240"/>
        <end position="395"/>
    </location>
</feature>
<accession>A0ABX8ECU6</accession>
<evidence type="ECO:0000256" key="2">
    <source>
        <dbReference type="ARBA" id="ARBA00022747"/>
    </source>
</evidence>
<keyword evidence="3" id="KW-0238">DNA-binding</keyword>
<reference evidence="6 7" key="1">
    <citation type="submission" date="2021-05" db="EMBL/GenBank/DDBJ databases">
        <title>Complete genome of Nocardioides aquaticus KCTC 9944T isolated from meromictic and hypersaline Ekho Lake, Antarctica.</title>
        <authorList>
            <person name="Hwang K."/>
            <person name="Kim K.M."/>
            <person name="Choe H."/>
        </authorList>
    </citation>
    <scope>NUCLEOTIDE SEQUENCE [LARGE SCALE GENOMIC DNA]</scope>
    <source>
        <strain evidence="6 7">KCTC 9944</strain>
    </source>
</reference>
<evidence type="ECO:0000313" key="6">
    <source>
        <dbReference type="EMBL" id="QVT77650.1"/>
    </source>
</evidence>
<keyword evidence="2" id="KW-0680">Restriction system</keyword>
<dbReference type="EMBL" id="CP075371">
    <property type="protein sequence ID" value="QVT77650.1"/>
    <property type="molecule type" value="Genomic_DNA"/>
</dbReference>
<evidence type="ECO:0000259" key="5">
    <source>
        <dbReference type="Pfam" id="PF01420"/>
    </source>
</evidence>
<dbReference type="PANTHER" id="PTHR43140">
    <property type="entry name" value="TYPE-1 RESTRICTION ENZYME ECOKI SPECIFICITY PROTEIN"/>
    <property type="match status" value="1"/>
</dbReference>